<feature type="domain" description="ABC transporter" evidence="17">
    <location>
        <begin position="589"/>
        <end position="912"/>
    </location>
</feature>
<dbReference type="Pfam" id="PF17760">
    <property type="entry name" value="UvrA_inter"/>
    <property type="match status" value="1"/>
</dbReference>
<reference evidence="18 19" key="1">
    <citation type="journal article" date="2016" name="Nat. Commun.">
        <title>Thousands of microbial genomes shed light on interconnected biogeochemical processes in an aquifer system.</title>
        <authorList>
            <person name="Anantharaman K."/>
            <person name="Brown C.T."/>
            <person name="Hug L.A."/>
            <person name="Sharon I."/>
            <person name="Castelle C.J."/>
            <person name="Probst A.J."/>
            <person name="Thomas B.C."/>
            <person name="Singh A."/>
            <person name="Wilkins M.J."/>
            <person name="Karaoz U."/>
            <person name="Brodie E.L."/>
            <person name="Williams K.H."/>
            <person name="Hubbard S.S."/>
            <person name="Banfield J.F."/>
        </authorList>
    </citation>
    <scope>NUCLEOTIDE SEQUENCE [LARGE SCALE GENOMIC DNA]</scope>
</reference>
<comment type="similarity">
    <text evidence="14">Belongs to the ABC transporter superfamily. UvrA family.</text>
</comment>
<dbReference type="GO" id="GO:0004518">
    <property type="term" value="F:nuclease activity"/>
    <property type="evidence" value="ECO:0007669"/>
    <property type="project" value="UniProtKB-KW"/>
</dbReference>
<dbReference type="NCBIfam" id="TIGR00630">
    <property type="entry name" value="uvra"/>
    <property type="match status" value="1"/>
</dbReference>
<sequence length="917" mass="101725">MKEAIKIKGAKVHNLKNISLDIPRNKLVVITGLSGSGKSSLAFDTLYAEGQRRYVESLSAYARQFLGVMQKPNVDSIEGISPAISIDQRKSAHNPRSTVGTSTEIYDYLRLLYARAGIPHCPSCGKAIYRQTIDQITGQIMKLPSNSEVSIMGPAVRSKKGEHIGTLEEIKRQGFVRVRVDGAVLSAEEASSRALEKNKKHNIEVVVDRIILDGSLDRSRLADSLEIALRIGKGIVMVNCNDKDAIFSEHFACEECGISLPELEPRLFSFNSPYGACSECTGLGEKLEVDPSLVMPNPNLTLAEGAVIPWMRASHKIGRQGYFWQKMAEASEKHGFSLHEPVKNLKKQDVDIILYGDGRSFEGVIPNLERRYHETDSDWTRQEIEQYMVVKKCEKCGGRRLKPEVLAVKVKEKSIDQVVSMQIDKTEEFFSKSFDSKNKITYPIVKEILSRLRFLKDVGLDYLSLDRKSSSLSGGESQRIRLATQIGSKLTGVLYILDEPSIGLHPRDQGRLIKTLKALRDLGNTVVVVEHDEQTIEESDWIIDIGPGAGKHGGKVIFQGTPKQLLRSDTLTGKYLSGRMDIKIEKSEGPAKDFLIIKGAKEHNLKNIDVKIPLGKLCAITGVSGSGKSSLMNDILAKSLLKHFYRAKEDPGDHEKIIGMENVNKVVLIDQSPIGRTPRSNPATYTGAFSYIRSSFSNTREAKIRGYDAGRFSFNVKGGRCEACEGQGVKKIEMYFLPDVYVECAECGGKRYNKEALEIQYKGKDISQVLEMTIEEADEFFRNIPGLSSKIKTLNDVGLSYLQLGQPAPSLSGGEAQRVKLASELSRRDTGKTLYILDEPTTGLHMDDIKRLVKVLRELVKKGNTVLVIEHAVDLIKNADWIIDLGPEGGDKGGQIVAEGTVEDIRKNKKSYTGKYL</sequence>
<dbReference type="Gene3D" id="1.20.1580.10">
    <property type="entry name" value="ABC transporter ATPase like domain"/>
    <property type="match status" value="2"/>
</dbReference>
<evidence type="ECO:0000256" key="12">
    <source>
        <dbReference type="ARBA" id="ARBA00023125"/>
    </source>
</evidence>
<dbReference type="FunFam" id="1.20.1580.10:FF:000002">
    <property type="entry name" value="UvrABC system protein A"/>
    <property type="match status" value="1"/>
</dbReference>
<dbReference type="Proteomes" id="UP000177740">
    <property type="component" value="Unassembled WGS sequence"/>
</dbReference>
<evidence type="ECO:0000313" key="18">
    <source>
        <dbReference type="EMBL" id="OGZ26945.1"/>
    </source>
</evidence>
<dbReference type="CDD" id="cd03271">
    <property type="entry name" value="ABC_UvrA_II"/>
    <property type="match status" value="1"/>
</dbReference>
<dbReference type="InterPro" id="IPR041102">
    <property type="entry name" value="UvrA_inter"/>
</dbReference>
<dbReference type="InterPro" id="IPR017871">
    <property type="entry name" value="ABC_transporter-like_CS"/>
</dbReference>
<dbReference type="NCBIfam" id="NF001503">
    <property type="entry name" value="PRK00349.1"/>
    <property type="match status" value="1"/>
</dbReference>
<evidence type="ECO:0000256" key="9">
    <source>
        <dbReference type="ARBA" id="ARBA00022833"/>
    </source>
</evidence>
<dbReference type="InterPro" id="IPR004602">
    <property type="entry name" value="UvrA"/>
</dbReference>
<proteinExistence type="inferred from homology"/>
<comment type="caution">
    <text evidence="18">The sequence shown here is derived from an EMBL/GenBank/DDBJ whole genome shotgun (WGS) entry which is preliminary data.</text>
</comment>
<keyword evidence="4" id="KW-0677">Repeat</keyword>
<dbReference type="InterPro" id="IPR027417">
    <property type="entry name" value="P-loop_NTPase"/>
</dbReference>
<evidence type="ECO:0000256" key="7">
    <source>
        <dbReference type="ARBA" id="ARBA00022769"/>
    </source>
</evidence>
<keyword evidence="9" id="KW-0862">Zinc</keyword>
<evidence type="ECO:0000256" key="15">
    <source>
        <dbReference type="ARBA" id="ARBA00039316"/>
    </source>
</evidence>
<dbReference type="GO" id="GO:0005524">
    <property type="term" value="F:ATP binding"/>
    <property type="evidence" value="ECO:0007669"/>
    <property type="project" value="UniProtKB-KW"/>
</dbReference>
<evidence type="ECO:0000313" key="19">
    <source>
        <dbReference type="Proteomes" id="UP000177740"/>
    </source>
</evidence>
<dbReference type="Pfam" id="PF17755">
    <property type="entry name" value="UvrA_DNA-bind"/>
    <property type="match status" value="1"/>
</dbReference>
<dbReference type="GO" id="GO:0003677">
    <property type="term" value="F:DNA binding"/>
    <property type="evidence" value="ECO:0007669"/>
    <property type="project" value="UniProtKB-KW"/>
</dbReference>
<dbReference type="PANTHER" id="PTHR43152:SF3">
    <property type="entry name" value="UVRABC SYSTEM PROTEIN A"/>
    <property type="match status" value="1"/>
</dbReference>
<dbReference type="InterPro" id="IPR013815">
    <property type="entry name" value="ATP_grasp_subdomain_1"/>
</dbReference>
<dbReference type="InterPro" id="IPR003439">
    <property type="entry name" value="ABC_transporter-like_ATP-bd"/>
</dbReference>
<dbReference type="Gene3D" id="3.40.50.300">
    <property type="entry name" value="P-loop containing nucleotide triphosphate hydrolases"/>
    <property type="match status" value="2"/>
</dbReference>
<dbReference type="Gene3D" id="3.30.1490.20">
    <property type="entry name" value="ATP-grasp fold, A domain"/>
    <property type="match status" value="1"/>
</dbReference>
<dbReference type="AlphaFoldDB" id="A0A1G2EMC4"/>
<evidence type="ECO:0000256" key="1">
    <source>
        <dbReference type="ARBA" id="ARBA00004496"/>
    </source>
</evidence>
<comment type="subcellular location">
    <subcellularLocation>
        <location evidence="1">Cytoplasm</location>
    </subcellularLocation>
</comment>
<keyword evidence="12" id="KW-0238">DNA-binding</keyword>
<dbReference type="InterPro" id="IPR041552">
    <property type="entry name" value="UvrA_DNA-bd"/>
</dbReference>
<keyword evidence="3" id="KW-0479">Metal-binding</keyword>
<evidence type="ECO:0000256" key="11">
    <source>
        <dbReference type="ARBA" id="ARBA00022881"/>
    </source>
</evidence>
<accession>A0A1G2EMC4</accession>
<dbReference type="PROSITE" id="PS00211">
    <property type="entry name" value="ABC_TRANSPORTER_1"/>
    <property type="match status" value="2"/>
</dbReference>
<keyword evidence="6" id="KW-0227">DNA damage</keyword>
<organism evidence="18 19">
    <name type="scientific">Candidatus Nealsonbacteria bacterium RIFOXYB1_FULL_40_15</name>
    <dbReference type="NCBI Taxonomy" id="1801677"/>
    <lineage>
        <taxon>Bacteria</taxon>
        <taxon>Candidatus Nealsoniibacteriota</taxon>
    </lineage>
</organism>
<dbReference type="GO" id="GO:0005737">
    <property type="term" value="C:cytoplasm"/>
    <property type="evidence" value="ECO:0007669"/>
    <property type="project" value="UniProtKB-SubCell"/>
</dbReference>
<evidence type="ECO:0000259" key="17">
    <source>
        <dbReference type="PROSITE" id="PS50893"/>
    </source>
</evidence>
<protein>
    <recommendedName>
        <fullName evidence="15">UvrABC system protein A</fullName>
    </recommendedName>
    <alternativeName>
        <fullName evidence="16">Excinuclease ABC subunit A</fullName>
    </alternativeName>
</protein>
<evidence type="ECO:0000256" key="8">
    <source>
        <dbReference type="ARBA" id="ARBA00022771"/>
    </source>
</evidence>
<evidence type="ECO:0000256" key="13">
    <source>
        <dbReference type="ARBA" id="ARBA00023204"/>
    </source>
</evidence>
<dbReference type="PROSITE" id="PS50893">
    <property type="entry name" value="ABC_TRANSPORTER_2"/>
    <property type="match status" value="1"/>
</dbReference>
<evidence type="ECO:0000256" key="5">
    <source>
        <dbReference type="ARBA" id="ARBA00022741"/>
    </source>
</evidence>
<evidence type="ECO:0000256" key="6">
    <source>
        <dbReference type="ARBA" id="ARBA00022763"/>
    </source>
</evidence>
<keyword evidence="5" id="KW-0547">Nucleotide-binding</keyword>
<dbReference type="PANTHER" id="PTHR43152">
    <property type="entry name" value="UVRABC SYSTEM PROTEIN A"/>
    <property type="match status" value="1"/>
</dbReference>
<dbReference type="GO" id="GO:0008270">
    <property type="term" value="F:zinc ion binding"/>
    <property type="evidence" value="ECO:0007669"/>
    <property type="project" value="UniProtKB-KW"/>
</dbReference>
<keyword evidence="13" id="KW-0234">DNA repair</keyword>
<name>A0A1G2EMC4_9BACT</name>
<evidence type="ECO:0000256" key="10">
    <source>
        <dbReference type="ARBA" id="ARBA00022840"/>
    </source>
</evidence>
<keyword evidence="10" id="KW-0067">ATP-binding</keyword>
<evidence type="ECO:0000256" key="14">
    <source>
        <dbReference type="ARBA" id="ARBA00038000"/>
    </source>
</evidence>
<evidence type="ECO:0000256" key="16">
    <source>
        <dbReference type="ARBA" id="ARBA00042156"/>
    </source>
</evidence>
<evidence type="ECO:0000256" key="4">
    <source>
        <dbReference type="ARBA" id="ARBA00022737"/>
    </source>
</evidence>
<keyword evidence="2" id="KW-0963">Cytoplasm</keyword>
<dbReference type="SUPFAM" id="SSF52540">
    <property type="entry name" value="P-loop containing nucleoside triphosphate hydrolases"/>
    <property type="match status" value="2"/>
</dbReference>
<dbReference type="Gene3D" id="1.10.8.280">
    <property type="entry name" value="ABC transporter ATPase domain-like"/>
    <property type="match status" value="1"/>
</dbReference>
<keyword evidence="7" id="KW-0228">DNA excision</keyword>
<dbReference type="GO" id="GO:0016887">
    <property type="term" value="F:ATP hydrolysis activity"/>
    <property type="evidence" value="ECO:0007669"/>
    <property type="project" value="InterPro"/>
</dbReference>
<dbReference type="GO" id="GO:0009380">
    <property type="term" value="C:excinuclease repair complex"/>
    <property type="evidence" value="ECO:0007669"/>
    <property type="project" value="InterPro"/>
</dbReference>
<keyword evidence="8" id="KW-0863">Zinc-finger</keyword>
<dbReference type="EMBL" id="MHMM01000013">
    <property type="protein sequence ID" value="OGZ26945.1"/>
    <property type="molecule type" value="Genomic_DNA"/>
</dbReference>
<gene>
    <name evidence="18" type="ORF">A2365_02310</name>
</gene>
<evidence type="ECO:0000256" key="3">
    <source>
        <dbReference type="ARBA" id="ARBA00022723"/>
    </source>
</evidence>
<evidence type="ECO:0000256" key="2">
    <source>
        <dbReference type="ARBA" id="ARBA00022490"/>
    </source>
</evidence>
<dbReference type="GO" id="GO:0006289">
    <property type="term" value="P:nucleotide-excision repair"/>
    <property type="evidence" value="ECO:0007669"/>
    <property type="project" value="InterPro"/>
</dbReference>
<dbReference type="STRING" id="1801677.A2365_02310"/>
<keyword evidence="11" id="KW-0267">Excision nuclease</keyword>